<evidence type="ECO:0000313" key="1">
    <source>
        <dbReference type="EMBL" id="CUH63497.1"/>
    </source>
</evidence>
<keyword evidence="2" id="KW-1185">Reference proteome</keyword>
<accession>A0A0P1F6H3</accession>
<dbReference type="STRING" id="53501.SAMN04488043_107217"/>
<evidence type="ECO:0000313" key="2">
    <source>
        <dbReference type="Proteomes" id="UP000051587"/>
    </source>
</evidence>
<sequence>MRLELLLSEKKEHETSDCPAALPDTWCKSPLGWQSAEPIMEPEVIVAEAASSSSDATLAMGVALLVVTLVAIGPK</sequence>
<reference evidence="1 2" key="1">
    <citation type="submission" date="2015-09" db="EMBL/GenBank/DDBJ databases">
        <authorList>
            <consortium name="Swine Surveillance"/>
        </authorList>
    </citation>
    <scope>NUCLEOTIDE SEQUENCE [LARGE SCALE GENOMIC DNA]</scope>
    <source>
        <strain evidence="1 2">CECT 4357</strain>
    </source>
</reference>
<organism evidence="1 2">
    <name type="scientific">Thalassovita gelatinovora</name>
    <name type="common">Thalassobius gelatinovorus</name>
    <dbReference type="NCBI Taxonomy" id="53501"/>
    <lineage>
        <taxon>Bacteria</taxon>
        <taxon>Pseudomonadati</taxon>
        <taxon>Pseudomonadota</taxon>
        <taxon>Alphaproteobacteria</taxon>
        <taxon>Rhodobacterales</taxon>
        <taxon>Roseobacteraceae</taxon>
        <taxon>Thalassovita</taxon>
    </lineage>
</organism>
<name>A0A0P1F6H3_THAGE</name>
<dbReference type="Proteomes" id="UP000051587">
    <property type="component" value="Unassembled WGS sequence"/>
</dbReference>
<gene>
    <name evidence="1" type="ORF">TG4357_00713</name>
</gene>
<proteinExistence type="predicted"/>
<dbReference type="AlphaFoldDB" id="A0A0P1F6H3"/>
<protein>
    <submittedName>
        <fullName evidence="1">Uncharacterized protein</fullName>
    </submittedName>
</protein>
<dbReference type="EMBL" id="CYSA01000007">
    <property type="protein sequence ID" value="CUH63497.1"/>
    <property type="molecule type" value="Genomic_DNA"/>
</dbReference>